<dbReference type="AlphaFoldDB" id="A0A9P1CL50"/>
<gene>
    <name evidence="2" type="ORF">C1SCF055_LOCUS19852</name>
</gene>
<dbReference type="SUPFAM" id="SSF52047">
    <property type="entry name" value="RNI-like"/>
    <property type="match status" value="2"/>
</dbReference>
<accession>A0A9P1CL50</accession>
<feature type="non-terminal residue" evidence="2">
    <location>
        <position position="669"/>
    </location>
</feature>
<sequence>QLSNSASLSFSLPPMASRWPEVAAFLFLDCREVFHSLLEDPLDWRALQCACRWRSSSLQPLLAKVHHEPKLRVVIKDMCQKLRRLPLDDLLGDQIRTANLTDTELRFLIEILGARPRGLSAKRLDLRGCFPSLCASQGFAFGLWLRWFQGESLLLAECRGLLRGLGELLRGLGSCELRLQHLDLCAAQLSKLEAPTLCRFLRSCQLETLNLAFNERLMSCEALEGMVDALQGESCGVSELVLKHCNIQGKAGELLGIWLRHMPRLRELNLNWNPEIVSSRGLRGLFNSLASDELALQSLRLRGSDPDQAAQEALRDVLQRFPSLTLELEVLPELLATHGPKEKQPRPGKEIRHAFSLLRLMRLPDFREQLRTFLPGPLEWRALQSSWRWSSDGSAGPLQEVHRRPRLRQSVSKLRRRLKGKPLNDLLSLVKCSEEEVRFAIELMGARPRKAPAGKVSEIRKLDLSYEHLPPGGKAMAPQQGMALGAFLRYCSQLVELRLEGNAQLCTAGGLRGLLDGLGEQRLQLRTLLFGGCGVAEQAAPYLGLALDVQSSRLLQKCPVLTTLNLAGNRNLCTAAGLRALLQSWAGDRIPLKQLVLKNCGLETSSAHVLGEVLRRCHYLEDLVLVGNQALFEAPALILLLKGLGDEGFMWLSNLNFGNLFEIDVATQE</sequence>
<dbReference type="PANTHER" id="PTHR24111:SF0">
    <property type="entry name" value="LEUCINE-RICH REPEAT-CONTAINING PROTEIN"/>
    <property type="match status" value="1"/>
</dbReference>
<reference evidence="3" key="2">
    <citation type="submission" date="2024-04" db="EMBL/GenBank/DDBJ databases">
        <authorList>
            <person name="Chen Y."/>
            <person name="Shah S."/>
            <person name="Dougan E. K."/>
            <person name="Thang M."/>
            <person name="Chan C."/>
        </authorList>
    </citation>
    <scope>NUCLEOTIDE SEQUENCE [LARGE SCALE GENOMIC DNA]</scope>
</reference>
<dbReference type="EMBL" id="CAMXCT010001788">
    <property type="protein sequence ID" value="CAI3993072.1"/>
    <property type="molecule type" value="Genomic_DNA"/>
</dbReference>
<name>A0A9P1CL50_9DINO</name>
<evidence type="ECO:0000313" key="5">
    <source>
        <dbReference type="Proteomes" id="UP001152797"/>
    </source>
</evidence>
<protein>
    <submittedName>
        <fullName evidence="4">Membrane protein insertion efficiency factor</fullName>
    </submittedName>
</protein>
<reference evidence="2" key="1">
    <citation type="submission" date="2022-10" db="EMBL/GenBank/DDBJ databases">
        <authorList>
            <person name="Chen Y."/>
            <person name="Dougan E. K."/>
            <person name="Chan C."/>
            <person name="Rhodes N."/>
            <person name="Thang M."/>
        </authorList>
    </citation>
    <scope>NUCLEOTIDE SEQUENCE</scope>
</reference>
<dbReference type="Proteomes" id="UP001152797">
    <property type="component" value="Unassembled WGS sequence"/>
</dbReference>
<feature type="non-terminal residue" evidence="2">
    <location>
        <position position="1"/>
    </location>
</feature>
<evidence type="ECO:0000313" key="3">
    <source>
        <dbReference type="EMBL" id="CAL1146447.1"/>
    </source>
</evidence>
<keyword evidence="5" id="KW-1185">Reference proteome</keyword>
<dbReference type="OrthoDB" id="436523at2759"/>
<comment type="caution">
    <text evidence="2">The sequence shown here is derived from an EMBL/GenBank/DDBJ whole genome shotgun (WGS) entry which is preliminary data.</text>
</comment>
<dbReference type="EMBL" id="CAMXCT020001788">
    <property type="protein sequence ID" value="CAL1146447.1"/>
    <property type="molecule type" value="Genomic_DNA"/>
</dbReference>
<evidence type="ECO:0000313" key="2">
    <source>
        <dbReference type="EMBL" id="CAI3993072.1"/>
    </source>
</evidence>
<organism evidence="2">
    <name type="scientific">Cladocopium goreaui</name>
    <dbReference type="NCBI Taxonomy" id="2562237"/>
    <lineage>
        <taxon>Eukaryota</taxon>
        <taxon>Sar</taxon>
        <taxon>Alveolata</taxon>
        <taxon>Dinophyceae</taxon>
        <taxon>Suessiales</taxon>
        <taxon>Symbiodiniaceae</taxon>
        <taxon>Cladocopium</taxon>
    </lineage>
</organism>
<proteinExistence type="predicted"/>
<dbReference type="EMBL" id="CAMXCT030001788">
    <property type="protein sequence ID" value="CAL4780384.1"/>
    <property type="molecule type" value="Genomic_DNA"/>
</dbReference>
<keyword evidence="1" id="KW-0677">Repeat</keyword>
<dbReference type="PANTHER" id="PTHR24111">
    <property type="entry name" value="LEUCINE-RICH REPEAT-CONTAINING PROTEIN 34"/>
    <property type="match status" value="1"/>
</dbReference>
<evidence type="ECO:0000256" key="1">
    <source>
        <dbReference type="ARBA" id="ARBA00022737"/>
    </source>
</evidence>
<dbReference type="InterPro" id="IPR052201">
    <property type="entry name" value="LRR-containing_regulator"/>
</dbReference>
<dbReference type="InterPro" id="IPR032675">
    <property type="entry name" value="LRR_dom_sf"/>
</dbReference>
<evidence type="ECO:0000313" key="4">
    <source>
        <dbReference type="EMBL" id="CAL4780384.1"/>
    </source>
</evidence>
<dbReference type="Gene3D" id="3.80.10.10">
    <property type="entry name" value="Ribonuclease Inhibitor"/>
    <property type="match status" value="2"/>
</dbReference>